<evidence type="ECO:0000313" key="5">
    <source>
        <dbReference type="Proteomes" id="UP001207654"/>
    </source>
</evidence>
<dbReference type="PANTHER" id="PTHR24276:SF91">
    <property type="entry name" value="AT26814P-RELATED"/>
    <property type="match status" value="1"/>
</dbReference>
<accession>A0ABT4AD76</accession>
<dbReference type="InterPro" id="IPR043504">
    <property type="entry name" value="Peptidase_S1_PA_chymotrypsin"/>
</dbReference>
<dbReference type="Proteomes" id="UP001207654">
    <property type="component" value="Unassembled WGS sequence"/>
</dbReference>
<protein>
    <submittedName>
        <fullName evidence="4">Trypsin-like serine protease</fullName>
        <ecNumber evidence="4">3.4.21.-</ecNumber>
    </submittedName>
</protein>
<name>A0ABT4AD76_9BACT</name>
<comment type="similarity">
    <text evidence="1">Belongs to the peptidase S1 family.</text>
</comment>
<dbReference type="EC" id="3.4.21.-" evidence="4"/>
<evidence type="ECO:0000259" key="3">
    <source>
        <dbReference type="PROSITE" id="PS50240"/>
    </source>
</evidence>
<reference evidence="4 5" key="1">
    <citation type="submission" date="2022-11" db="EMBL/GenBank/DDBJ databases">
        <title>Minimal conservation of predation-associated metabolite biosynthetic gene clusters underscores biosynthetic potential of Myxococcota including descriptions for ten novel species: Archangium lansinium sp. nov., Myxococcus landrumus sp. nov., Nannocystis bai.</title>
        <authorList>
            <person name="Ahearne A."/>
            <person name="Stevens C."/>
            <person name="Phillips K."/>
        </authorList>
    </citation>
    <scope>NUCLEOTIDE SEQUENCE [LARGE SCALE GENOMIC DNA]</scope>
    <source>
        <strain evidence="4 5">MIWBW</strain>
    </source>
</reference>
<keyword evidence="4" id="KW-0378">Hydrolase</keyword>
<dbReference type="InterPro" id="IPR001314">
    <property type="entry name" value="Peptidase_S1A"/>
</dbReference>
<comment type="caution">
    <text evidence="4">The sequence shown here is derived from an EMBL/GenBank/DDBJ whole genome shotgun (WGS) entry which is preliminary data.</text>
</comment>
<keyword evidence="2" id="KW-1015">Disulfide bond</keyword>
<dbReference type="SMART" id="SM00020">
    <property type="entry name" value="Tryp_SPc"/>
    <property type="match status" value="1"/>
</dbReference>
<feature type="domain" description="Peptidase S1" evidence="3">
    <location>
        <begin position="32"/>
        <end position="225"/>
    </location>
</feature>
<dbReference type="InterPro" id="IPR001254">
    <property type="entry name" value="Trypsin_dom"/>
</dbReference>
<dbReference type="GO" id="GO:0016787">
    <property type="term" value="F:hydrolase activity"/>
    <property type="evidence" value="ECO:0007669"/>
    <property type="project" value="UniProtKB-KW"/>
</dbReference>
<dbReference type="InterPro" id="IPR035992">
    <property type="entry name" value="Ricin_B-like_lectins"/>
</dbReference>
<dbReference type="Pfam" id="PF00089">
    <property type="entry name" value="Trypsin"/>
    <property type="match status" value="1"/>
</dbReference>
<proteinExistence type="inferred from homology"/>
<dbReference type="RefSeq" id="WP_267538011.1">
    <property type="nucleotide sequence ID" value="NZ_JAPNKA010000001.1"/>
</dbReference>
<evidence type="ECO:0000313" key="4">
    <source>
        <dbReference type="EMBL" id="MCY1079281.1"/>
    </source>
</evidence>
<dbReference type="Gene3D" id="2.80.10.50">
    <property type="match status" value="1"/>
</dbReference>
<sequence>MRWSSALCVVLSACTAQDELPEENLQSSTQEIINGTPYDAENSGFVMMVSNGSLCSATLLNNEWVLTAKHCNVVAGATAYMGSQSRGVIQVVNHPNLDVTLAHLQSPLSMRNSSNGYARELRTTPLAVGEAVQCFGYGLNTFDTGSGTLRTATLSLSSLTATEYTFNRNSSGQVQWKGDSGGTCIDSEGRAVSVASYCWYGNNEVYSCAVVRSDVFASWANDYTNLRTGASYRIQVKADGRFLHEDGWGDKLISTRYQPNDDYARFILEPNGEGWRIKVKADGLYLHEDGWGDKLISTRYQSNDDYAVFMFTPSGDGSWRISVKADGLFLHEDGWGDKLISTRYQSNDDFARFYLTRVDIPVNFEFGNARRTTSTGDWAPFSYKSECASGEMVAGLSLNPTSRNTRIALCRASGDSRFPHNSCYTRHFSTGDSRGTLSTGDWDSGHYKGECGTNEFVAGVAQDTAHGITAMLCCPGTVAHNSCVARVFDGQNGGWNPASGDWDPGNWKGECGPGSYAAGLSRNTSTGTPHALLCCSP</sequence>
<dbReference type="CDD" id="cd23432">
    <property type="entry name" value="beta-trefoil_Ricin_EndoBetaGal-like"/>
    <property type="match status" value="1"/>
</dbReference>
<keyword evidence="5" id="KW-1185">Reference proteome</keyword>
<organism evidence="4 5">
    <name type="scientific">Archangium lansingense</name>
    <dbReference type="NCBI Taxonomy" id="2995310"/>
    <lineage>
        <taxon>Bacteria</taxon>
        <taxon>Pseudomonadati</taxon>
        <taxon>Myxococcota</taxon>
        <taxon>Myxococcia</taxon>
        <taxon>Myxococcales</taxon>
        <taxon>Cystobacterineae</taxon>
        <taxon>Archangiaceae</taxon>
        <taxon>Archangium</taxon>
    </lineage>
</organism>
<dbReference type="SUPFAM" id="SSF50494">
    <property type="entry name" value="Trypsin-like serine proteases"/>
    <property type="match status" value="1"/>
</dbReference>
<dbReference type="EMBL" id="JAPNKA010000001">
    <property type="protein sequence ID" value="MCY1079281.1"/>
    <property type="molecule type" value="Genomic_DNA"/>
</dbReference>
<dbReference type="InterPro" id="IPR009003">
    <property type="entry name" value="Peptidase_S1_PA"/>
</dbReference>
<gene>
    <name evidence="4" type="ORF">OV287_32960</name>
</gene>
<dbReference type="PANTHER" id="PTHR24276">
    <property type="entry name" value="POLYSERASE-RELATED"/>
    <property type="match status" value="1"/>
</dbReference>
<dbReference type="PROSITE" id="PS50240">
    <property type="entry name" value="TRYPSIN_DOM"/>
    <property type="match status" value="1"/>
</dbReference>
<evidence type="ECO:0000256" key="1">
    <source>
        <dbReference type="ARBA" id="ARBA00007664"/>
    </source>
</evidence>
<dbReference type="Gene3D" id="2.40.10.10">
    <property type="entry name" value="Trypsin-like serine proteases"/>
    <property type="match status" value="1"/>
</dbReference>
<dbReference type="PRINTS" id="PR00722">
    <property type="entry name" value="CHYMOTRYPSIN"/>
</dbReference>
<dbReference type="SUPFAM" id="SSF50370">
    <property type="entry name" value="Ricin B-like lectins"/>
    <property type="match status" value="1"/>
</dbReference>
<evidence type="ECO:0000256" key="2">
    <source>
        <dbReference type="ARBA" id="ARBA00023157"/>
    </source>
</evidence>
<dbReference type="InterPro" id="IPR050430">
    <property type="entry name" value="Peptidase_S1"/>
</dbReference>